<evidence type="ECO:0000313" key="4">
    <source>
        <dbReference type="EMBL" id="NID12883.1"/>
    </source>
</evidence>
<dbReference type="Proteomes" id="UP000606008">
    <property type="component" value="Unassembled WGS sequence"/>
</dbReference>
<dbReference type="EMBL" id="WAEL01000009">
    <property type="protein sequence ID" value="NID12883.1"/>
    <property type="molecule type" value="Genomic_DNA"/>
</dbReference>
<keyword evidence="3" id="KW-0378">Hydrolase</keyword>
<evidence type="ECO:0000256" key="1">
    <source>
        <dbReference type="ARBA" id="ARBA00000274"/>
    </source>
</evidence>
<name>A0ABX0QQ26_9BACT</name>
<evidence type="ECO:0000256" key="3">
    <source>
        <dbReference type="RuleBase" id="RU363015"/>
    </source>
</evidence>
<keyword evidence="3" id="KW-0203">Cytokinin biosynthesis</keyword>
<evidence type="ECO:0000313" key="5">
    <source>
        <dbReference type="Proteomes" id="UP000606008"/>
    </source>
</evidence>
<gene>
    <name evidence="4" type="ORF">F7231_22115</name>
</gene>
<sequence length="192" mass="21732">MKICVYCASSAKVDNVYFEATEKLAIQLVNANVEVIYGGGAVGLMGKLADTVIEHGGKIKGIMPKFMNEVEWAHKRVVDFEFTDTMHERKAKFLEGIDGLVTLPGGSGTLEELLEAITLKRLGQFTKPIIILNTNGFYNPLREMLEKCVSEQFMHEKHLQMWSFVDQPEDVLERIINAEIWYENSINFATNK</sequence>
<dbReference type="PANTHER" id="PTHR31223:SF70">
    <property type="entry name" value="LOG FAMILY PROTEIN YJL055W"/>
    <property type="match status" value="1"/>
</dbReference>
<organism evidence="4 5">
    <name type="scientific">Fibrivirga algicola</name>
    <dbReference type="NCBI Taxonomy" id="2950420"/>
    <lineage>
        <taxon>Bacteria</taxon>
        <taxon>Pseudomonadati</taxon>
        <taxon>Bacteroidota</taxon>
        <taxon>Cytophagia</taxon>
        <taxon>Cytophagales</taxon>
        <taxon>Spirosomataceae</taxon>
        <taxon>Fibrivirga</taxon>
    </lineage>
</organism>
<proteinExistence type="inferred from homology"/>
<dbReference type="Gene3D" id="3.40.50.450">
    <property type="match status" value="1"/>
</dbReference>
<comment type="catalytic activity">
    <reaction evidence="1">
        <text>AMP + H2O = D-ribose 5-phosphate + adenine</text>
        <dbReference type="Rhea" id="RHEA:20129"/>
        <dbReference type="ChEBI" id="CHEBI:15377"/>
        <dbReference type="ChEBI" id="CHEBI:16708"/>
        <dbReference type="ChEBI" id="CHEBI:78346"/>
        <dbReference type="ChEBI" id="CHEBI:456215"/>
        <dbReference type="EC" id="3.2.2.4"/>
    </reaction>
</comment>
<dbReference type="Pfam" id="PF03641">
    <property type="entry name" value="Lysine_decarbox"/>
    <property type="match status" value="1"/>
</dbReference>
<dbReference type="RefSeq" id="WP_166693577.1">
    <property type="nucleotide sequence ID" value="NZ_WAEL01000009.1"/>
</dbReference>
<comment type="similarity">
    <text evidence="2 3">Belongs to the LOG family.</text>
</comment>
<dbReference type="NCBIfam" id="TIGR00730">
    <property type="entry name" value="Rossman fold protein, TIGR00730 family"/>
    <property type="match status" value="1"/>
</dbReference>
<dbReference type="InterPro" id="IPR031100">
    <property type="entry name" value="LOG_fam"/>
</dbReference>
<comment type="caution">
    <text evidence="4">The sequence shown here is derived from an EMBL/GenBank/DDBJ whole genome shotgun (WGS) entry which is preliminary data.</text>
</comment>
<keyword evidence="5" id="KW-1185">Reference proteome</keyword>
<dbReference type="InterPro" id="IPR005269">
    <property type="entry name" value="LOG"/>
</dbReference>
<evidence type="ECO:0000256" key="2">
    <source>
        <dbReference type="ARBA" id="ARBA00006763"/>
    </source>
</evidence>
<accession>A0ABX0QQ26</accession>
<dbReference type="SUPFAM" id="SSF102405">
    <property type="entry name" value="MCP/YpsA-like"/>
    <property type="match status" value="1"/>
</dbReference>
<dbReference type="EC" id="3.2.2.n1" evidence="3"/>
<dbReference type="PANTHER" id="PTHR31223">
    <property type="entry name" value="LOG FAMILY PROTEIN YJL055W"/>
    <property type="match status" value="1"/>
</dbReference>
<reference evidence="5" key="1">
    <citation type="submission" date="2019-09" db="EMBL/GenBank/DDBJ databases">
        <authorList>
            <person name="Jung D.-H."/>
        </authorList>
    </citation>
    <scope>NUCLEOTIDE SEQUENCE [LARGE SCALE GENOMIC DNA]</scope>
    <source>
        <strain evidence="5">JA-25</strain>
    </source>
</reference>
<reference evidence="5" key="2">
    <citation type="submission" date="2023-07" db="EMBL/GenBank/DDBJ databases">
        <authorList>
            <person name="Jung D.-H."/>
        </authorList>
    </citation>
    <scope>NUCLEOTIDE SEQUENCE [LARGE SCALE GENOMIC DNA]</scope>
    <source>
        <strain evidence="5">JA-25</strain>
    </source>
</reference>
<protein>
    <recommendedName>
        <fullName evidence="3">Cytokinin riboside 5'-monophosphate phosphoribohydrolase</fullName>
        <ecNumber evidence="3">3.2.2.n1</ecNumber>
    </recommendedName>
</protein>